<dbReference type="InterPro" id="IPR011050">
    <property type="entry name" value="Pectin_lyase_fold/virulence"/>
</dbReference>
<dbReference type="Proteomes" id="UP000532936">
    <property type="component" value="Unassembled WGS sequence"/>
</dbReference>
<dbReference type="EMBL" id="JACIDA010000002">
    <property type="protein sequence ID" value="MBB3872396.1"/>
    <property type="molecule type" value="Genomic_DNA"/>
</dbReference>
<gene>
    <name evidence="2" type="ORF">GGR11_001949</name>
</gene>
<dbReference type="InterPro" id="IPR012334">
    <property type="entry name" value="Pectin_lyas_fold"/>
</dbReference>
<accession>A0A7W6EZU1</accession>
<feature type="region of interest" description="Disordered" evidence="1">
    <location>
        <begin position="291"/>
        <end position="318"/>
    </location>
</feature>
<evidence type="ECO:0008006" key="4">
    <source>
        <dbReference type="Google" id="ProtNLM"/>
    </source>
</evidence>
<organism evidence="2 3">
    <name type="scientific">Brevundimonas mediterranea</name>
    <dbReference type="NCBI Taxonomy" id="74329"/>
    <lineage>
        <taxon>Bacteria</taxon>
        <taxon>Pseudomonadati</taxon>
        <taxon>Pseudomonadota</taxon>
        <taxon>Alphaproteobacteria</taxon>
        <taxon>Caulobacterales</taxon>
        <taxon>Caulobacteraceae</taxon>
        <taxon>Brevundimonas</taxon>
    </lineage>
</organism>
<dbReference type="SUPFAM" id="SSF51126">
    <property type="entry name" value="Pectin lyase-like"/>
    <property type="match status" value="1"/>
</dbReference>
<proteinExistence type="predicted"/>
<dbReference type="RefSeq" id="WP_183196542.1">
    <property type="nucleotide sequence ID" value="NZ_JACIDA010000002.1"/>
</dbReference>
<sequence length="318" mass="33656">MWSGLILLAAVQAGDPAGARACTPAEVRDLTAPSDQAYRLTCRADLAGVAVRRPVLMEGAETSGAGIDCGGGVIRPPREATSQTPTVAIWSRRQGDGWSRPVQTYVRNCTVVGNVRIWGMGAGGSMRDLLASSRTPDHTTAAQSAAPLGTMLERVRFEGVGTIPLYVGPGVTQTMVTRSRFSGRSVSTAVYLDAESAGTVIQDNDFTIRTGREQIAVDGSGANRIIGNRFALGGRGGVFLYRNCGEDGVIRHQTPSYNQITDNVFSGVGWLRPRTVVVGAREGNRSYCGDDAGYPFGSSADDGDGATGNRVERNRTRP</sequence>
<protein>
    <recommendedName>
        <fullName evidence="4">Right-handed parallel beta-helix repeat-containing protein</fullName>
    </recommendedName>
</protein>
<evidence type="ECO:0000313" key="2">
    <source>
        <dbReference type="EMBL" id="MBB3872396.1"/>
    </source>
</evidence>
<comment type="caution">
    <text evidence="2">The sequence shown here is derived from an EMBL/GenBank/DDBJ whole genome shotgun (WGS) entry which is preliminary data.</text>
</comment>
<evidence type="ECO:0000256" key="1">
    <source>
        <dbReference type="SAM" id="MobiDB-lite"/>
    </source>
</evidence>
<dbReference type="AlphaFoldDB" id="A0A7W6EZU1"/>
<reference evidence="2 3" key="1">
    <citation type="submission" date="2020-08" db="EMBL/GenBank/DDBJ databases">
        <title>Genomic Encyclopedia of Type Strains, Phase IV (KMG-IV): sequencing the most valuable type-strain genomes for metagenomic binning, comparative biology and taxonomic classification.</title>
        <authorList>
            <person name="Goeker M."/>
        </authorList>
    </citation>
    <scope>NUCLEOTIDE SEQUENCE [LARGE SCALE GENOMIC DNA]</scope>
    <source>
        <strain evidence="2 3">DSM 14878</strain>
    </source>
</reference>
<name>A0A7W6EZU1_9CAUL</name>
<evidence type="ECO:0000313" key="3">
    <source>
        <dbReference type="Proteomes" id="UP000532936"/>
    </source>
</evidence>
<dbReference type="Gene3D" id="2.160.20.10">
    <property type="entry name" value="Single-stranded right-handed beta-helix, Pectin lyase-like"/>
    <property type="match status" value="1"/>
</dbReference>